<accession>A0A9W5ANL7</accession>
<comment type="caution">
    <text evidence="1">The sequence shown here is derived from an EMBL/GenBank/DDBJ whole genome shotgun (WGS) entry which is preliminary data.</text>
</comment>
<dbReference type="RefSeq" id="WP_059430985.1">
    <property type="nucleotide sequence ID" value="NZ_FAUW01000002.1"/>
</dbReference>
<reference evidence="1 2" key="1">
    <citation type="submission" date="2015-11" db="EMBL/GenBank/DDBJ databases">
        <authorList>
            <consortium name="Pathogen Informatics"/>
        </authorList>
    </citation>
    <scope>NUCLEOTIDE SEQUENCE [LARGE SCALE GENOMIC DNA]</scope>
    <source>
        <strain evidence="1 2">006A-0191</strain>
    </source>
</reference>
<name>A0A9W5ANL7_CAMHY</name>
<dbReference type="AlphaFoldDB" id="A0A9W5ANL7"/>
<sequence>MSVREYFDTNCISIRAWAKKHGINPRTAYMVINEELIGSWVRKNSPQLAVYEALLFDGIIKKIPERLKRAS</sequence>
<evidence type="ECO:0000313" key="1">
    <source>
        <dbReference type="EMBL" id="CUU76965.1"/>
    </source>
</evidence>
<dbReference type="EMBL" id="FAUW01000002">
    <property type="protein sequence ID" value="CUU76965.1"/>
    <property type="molecule type" value="Genomic_DNA"/>
</dbReference>
<dbReference type="Proteomes" id="UP000052257">
    <property type="component" value="Unassembled WGS sequence"/>
</dbReference>
<evidence type="ECO:0000313" key="2">
    <source>
        <dbReference type="Proteomes" id="UP000052257"/>
    </source>
</evidence>
<protein>
    <submittedName>
        <fullName evidence="1">Phage-associated protein, BcepMu gp16 family</fullName>
    </submittedName>
</protein>
<organism evidence="1 2">
    <name type="scientific">Campylobacter hyointestinalis subsp. hyointestinalis</name>
    <dbReference type="NCBI Taxonomy" id="91352"/>
    <lineage>
        <taxon>Bacteria</taxon>
        <taxon>Pseudomonadati</taxon>
        <taxon>Campylobacterota</taxon>
        <taxon>Epsilonproteobacteria</taxon>
        <taxon>Campylobacterales</taxon>
        <taxon>Campylobacteraceae</taxon>
        <taxon>Campylobacter</taxon>
    </lineage>
</organism>
<proteinExistence type="predicted"/>
<gene>
    <name evidence="1" type="ORF">ERS739220_00819</name>
</gene>